<dbReference type="Gene3D" id="1.25.10.10">
    <property type="entry name" value="Leucine-rich Repeat Variant"/>
    <property type="match status" value="1"/>
</dbReference>
<dbReference type="EMBL" id="JAEACU010000005">
    <property type="protein sequence ID" value="KAH7529181.1"/>
    <property type="molecule type" value="Genomic_DNA"/>
</dbReference>
<dbReference type="InterPro" id="IPR011989">
    <property type="entry name" value="ARM-like"/>
</dbReference>
<sequence length="200" mass="22022">MDINCKSQYLCYFPIFHADSPLAFFLDHAISETTGTVRKTGGNFKEKLKELGGLDAVFEVAINCHSDMEVKQGSYLSQNLFKCAIQNPSAFYLVKNSSDASNNENSCNHSDGSGNASEMSLALIADYKAGENNETLFINSSKNYIDVNEEGSSLVSDFFSLPLRVTVCISHFIGLVYLPHFTIADFNNDKLPTMAVSQQV</sequence>
<name>A0A978VFP2_ZIZJJ</name>
<organism evidence="1 2">
    <name type="scientific">Ziziphus jujuba var. spinosa</name>
    <dbReference type="NCBI Taxonomy" id="714518"/>
    <lineage>
        <taxon>Eukaryota</taxon>
        <taxon>Viridiplantae</taxon>
        <taxon>Streptophyta</taxon>
        <taxon>Embryophyta</taxon>
        <taxon>Tracheophyta</taxon>
        <taxon>Spermatophyta</taxon>
        <taxon>Magnoliopsida</taxon>
        <taxon>eudicotyledons</taxon>
        <taxon>Gunneridae</taxon>
        <taxon>Pentapetalae</taxon>
        <taxon>rosids</taxon>
        <taxon>fabids</taxon>
        <taxon>Rosales</taxon>
        <taxon>Rhamnaceae</taxon>
        <taxon>Paliureae</taxon>
        <taxon>Ziziphus</taxon>
    </lineage>
</organism>
<dbReference type="AlphaFoldDB" id="A0A978VFP2"/>
<gene>
    <name evidence="1" type="ORF">FEM48_Zijuj05G0157200</name>
</gene>
<evidence type="ECO:0000313" key="1">
    <source>
        <dbReference type="EMBL" id="KAH7529181.1"/>
    </source>
</evidence>
<dbReference type="PANTHER" id="PTHR22100">
    <property type="entry name" value="WINGS APART-LIKE PROTEIN HOMOLOG"/>
    <property type="match status" value="1"/>
</dbReference>
<dbReference type="InterPro" id="IPR039874">
    <property type="entry name" value="WAPL"/>
</dbReference>
<dbReference type="PANTHER" id="PTHR22100:SF13">
    <property type="entry name" value="WINGS APART-LIKE PROTEIN HOMOLOG"/>
    <property type="match status" value="1"/>
</dbReference>
<accession>A0A978VFP2</accession>
<reference evidence="1" key="1">
    <citation type="journal article" date="2021" name="Front. Plant Sci.">
        <title>Chromosome-Scale Genome Assembly for Chinese Sour Jujube and Insights Into Its Genome Evolution and Domestication Signature.</title>
        <authorList>
            <person name="Shen L.-Y."/>
            <person name="Luo H."/>
            <person name="Wang X.-L."/>
            <person name="Wang X.-M."/>
            <person name="Qiu X.-J."/>
            <person name="Liu H."/>
            <person name="Zhou S.-S."/>
            <person name="Jia K.-H."/>
            <person name="Nie S."/>
            <person name="Bao Y.-T."/>
            <person name="Zhang R.-G."/>
            <person name="Yun Q.-Z."/>
            <person name="Chai Y.-H."/>
            <person name="Lu J.-Y."/>
            <person name="Li Y."/>
            <person name="Zhao S.-W."/>
            <person name="Mao J.-F."/>
            <person name="Jia S.-G."/>
            <person name="Mao Y.-M."/>
        </authorList>
    </citation>
    <scope>NUCLEOTIDE SEQUENCE</scope>
    <source>
        <strain evidence="1">AT0</strain>
        <tissue evidence="1">Leaf</tissue>
    </source>
</reference>
<protein>
    <submittedName>
        <fullName evidence="1">Uncharacterized protein</fullName>
    </submittedName>
</protein>
<comment type="caution">
    <text evidence="1">The sequence shown here is derived from an EMBL/GenBank/DDBJ whole genome shotgun (WGS) entry which is preliminary data.</text>
</comment>
<evidence type="ECO:0000313" key="2">
    <source>
        <dbReference type="Proteomes" id="UP000813462"/>
    </source>
</evidence>
<proteinExistence type="predicted"/>
<dbReference type="Proteomes" id="UP000813462">
    <property type="component" value="Unassembled WGS sequence"/>
</dbReference>